<evidence type="ECO:0000313" key="3">
    <source>
        <dbReference type="Proteomes" id="UP001634393"/>
    </source>
</evidence>
<dbReference type="AlphaFoldDB" id="A0ABD3SJU5"/>
<name>A0ABD3SJU5_9LAMI</name>
<evidence type="ECO:0000256" key="1">
    <source>
        <dbReference type="SAM" id="Phobius"/>
    </source>
</evidence>
<accession>A0ABD3SJU5</accession>
<keyword evidence="3" id="KW-1185">Reference proteome</keyword>
<dbReference type="EMBL" id="JBJXBP010000006">
    <property type="protein sequence ID" value="KAL3824533.1"/>
    <property type="molecule type" value="Genomic_DNA"/>
</dbReference>
<keyword evidence="1" id="KW-0472">Membrane</keyword>
<proteinExistence type="predicted"/>
<organism evidence="2 3">
    <name type="scientific">Penstemon smallii</name>
    <dbReference type="NCBI Taxonomy" id="265156"/>
    <lineage>
        <taxon>Eukaryota</taxon>
        <taxon>Viridiplantae</taxon>
        <taxon>Streptophyta</taxon>
        <taxon>Embryophyta</taxon>
        <taxon>Tracheophyta</taxon>
        <taxon>Spermatophyta</taxon>
        <taxon>Magnoliopsida</taxon>
        <taxon>eudicotyledons</taxon>
        <taxon>Gunneridae</taxon>
        <taxon>Pentapetalae</taxon>
        <taxon>asterids</taxon>
        <taxon>lamiids</taxon>
        <taxon>Lamiales</taxon>
        <taxon>Plantaginaceae</taxon>
        <taxon>Cheloneae</taxon>
        <taxon>Penstemon</taxon>
    </lineage>
</organism>
<dbReference type="InterPro" id="IPR036410">
    <property type="entry name" value="HSP_DnaJ_Cys-rich_dom_sf"/>
</dbReference>
<dbReference type="SUPFAM" id="SSF57938">
    <property type="entry name" value="DnaJ/Hsp40 cysteine-rich domain"/>
    <property type="match status" value="1"/>
</dbReference>
<keyword evidence="1" id="KW-0812">Transmembrane</keyword>
<keyword evidence="1" id="KW-1133">Transmembrane helix</keyword>
<sequence length="107" mass="11441">MFGDGVSKVSRMAAAVAATCFGGAFSLYILTSSISQRNTLNKKKSIGKSCGRCKGIGYYTCKLCKGNGTIMWSPLYDPVFINPCVCPTCDGFKVQHCLNCLGYGCVL</sequence>
<dbReference type="PANTHER" id="PTHR15852">
    <property type="entry name" value="PLASTID TRANSCRIPTIONALLY ACTIVE PROTEIN"/>
    <property type="match status" value="1"/>
</dbReference>
<protein>
    <recommendedName>
        <fullName evidence="4">Chaperone protein DnaJ</fullName>
    </recommendedName>
</protein>
<dbReference type="PANTHER" id="PTHR15852:SF29">
    <property type="entry name" value="PLASTID TRANSCRIPTIONALLY ACTIVE PROTEIN"/>
    <property type="match status" value="1"/>
</dbReference>
<reference evidence="2 3" key="1">
    <citation type="submission" date="2024-12" db="EMBL/GenBank/DDBJ databases">
        <title>The unique morphological basis and parallel evolutionary history of personate flowers in Penstemon.</title>
        <authorList>
            <person name="Depatie T.H."/>
            <person name="Wessinger C.A."/>
        </authorList>
    </citation>
    <scope>NUCLEOTIDE SEQUENCE [LARGE SCALE GENOMIC DNA]</scope>
    <source>
        <strain evidence="2">WTNN_2</strain>
        <tissue evidence="2">Leaf</tissue>
    </source>
</reference>
<feature type="transmembrane region" description="Helical" evidence="1">
    <location>
        <begin position="12"/>
        <end position="34"/>
    </location>
</feature>
<evidence type="ECO:0000313" key="2">
    <source>
        <dbReference type="EMBL" id="KAL3824533.1"/>
    </source>
</evidence>
<dbReference type="Proteomes" id="UP001634393">
    <property type="component" value="Unassembled WGS sequence"/>
</dbReference>
<comment type="caution">
    <text evidence="2">The sequence shown here is derived from an EMBL/GenBank/DDBJ whole genome shotgun (WGS) entry which is preliminary data.</text>
</comment>
<evidence type="ECO:0008006" key="4">
    <source>
        <dbReference type="Google" id="ProtNLM"/>
    </source>
</evidence>
<gene>
    <name evidence="2" type="ORF">ACJIZ3_020562</name>
</gene>